<gene>
    <name evidence="2" type="ORF">KP509_10G007200</name>
</gene>
<proteinExistence type="predicted"/>
<dbReference type="AlphaFoldDB" id="A0A8T2TY61"/>
<dbReference type="OrthoDB" id="1930685at2759"/>
<name>A0A8T2TY61_CERRI</name>
<evidence type="ECO:0000313" key="2">
    <source>
        <dbReference type="EMBL" id="KAH7426586.1"/>
    </source>
</evidence>
<dbReference type="EMBL" id="CM035415">
    <property type="protein sequence ID" value="KAH7426586.1"/>
    <property type="molecule type" value="Genomic_DNA"/>
</dbReference>
<dbReference type="OMA" id="VQMKRTK"/>
<reference evidence="2" key="1">
    <citation type="submission" date="2021-08" db="EMBL/GenBank/DDBJ databases">
        <title>WGS assembly of Ceratopteris richardii.</title>
        <authorList>
            <person name="Marchant D.B."/>
            <person name="Chen G."/>
            <person name="Jenkins J."/>
            <person name="Shu S."/>
            <person name="Leebens-Mack J."/>
            <person name="Grimwood J."/>
            <person name="Schmutz J."/>
            <person name="Soltis P."/>
            <person name="Soltis D."/>
            <person name="Chen Z.-H."/>
        </authorList>
    </citation>
    <scope>NUCLEOTIDE SEQUENCE</scope>
    <source>
        <strain evidence="2">Whitten #5841</strain>
        <tissue evidence="2">Leaf</tissue>
    </source>
</reference>
<evidence type="ECO:0000313" key="3">
    <source>
        <dbReference type="Proteomes" id="UP000825935"/>
    </source>
</evidence>
<feature type="region of interest" description="Disordered" evidence="1">
    <location>
        <begin position="1"/>
        <end position="31"/>
    </location>
</feature>
<accession>A0A8T2TY61</accession>
<comment type="caution">
    <text evidence="2">The sequence shown here is derived from an EMBL/GenBank/DDBJ whole genome shotgun (WGS) entry which is preliminary data.</text>
</comment>
<protein>
    <submittedName>
        <fullName evidence="2">Uncharacterized protein</fullName>
    </submittedName>
</protein>
<organism evidence="2 3">
    <name type="scientific">Ceratopteris richardii</name>
    <name type="common">Triangle waterfern</name>
    <dbReference type="NCBI Taxonomy" id="49495"/>
    <lineage>
        <taxon>Eukaryota</taxon>
        <taxon>Viridiplantae</taxon>
        <taxon>Streptophyta</taxon>
        <taxon>Embryophyta</taxon>
        <taxon>Tracheophyta</taxon>
        <taxon>Polypodiopsida</taxon>
        <taxon>Polypodiidae</taxon>
        <taxon>Polypodiales</taxon>
        <taxon>Pteridineae</taxon>
        <taxon>Pteridaceae</taxon>
        <taxon>Parkerioideae</taxon>
        <taxon>Ceratopteris</taxon>
    </lineage>
</organism>
<dbReference type="PANTHER" id="PTHR36385:SF1">
    <property type="entry name" value="OS07G0562900 PROTEIN"/>
    <property type="match status" value="1"/>
</dbReference>
<dbReference type="Proteomes" id="UP000825935">
    <property type="component" value="Chromosome 10"/>
</dbReference>
<sequence>MAKNKQKKRKNTSKPMLIDETPGDETTGMDTSEVTINVAAVGSGIVKRSKGQRRAQRLRKEKAIEKALSLMDKTEEKSQKTQLKAVRVSAVKGLY</sequence>
<feature type="compositionally biased region" description="Basic residues" evidence="1">
    <location>
        <begin position="1"/>
        <end position="12"/>
    </location>
</feature>
<dbReference type="PANTHER" id="PTHR36385">
    <property type="entry name" value="OS07G0562900 PROTEIN"/>
    <property type="match status" value="1"/>
</dbReference>
<evidence type="ECO:0000256" key="1">
    <source>
        <dbReference type="SAM" id="MobiDB-lite"/>
    </source>
</evidence>
<keyword evidence="3" id="KW-1185">Reference proteome</keyword>